<dbReference type="GO" id="GO:0009927">
    <property type="term" value="F:histidine phosphotransfer kinase activity"/>
    <property type="evidence" value="ECO:0007669"/>
    <property type="project" value="TreeGrafter"/>
</dbReference>
<dbReference type="SMART" id="SM00448">
    <property type="entry name" value="REC"/>
    <property type="match status" value="1"/>
</dbReference>
<dbReference type="SUPFAM" id="SSF55874">
    <property type="entry name" value="ATPase domain of HSP90 chaperone/DNA topoisomerase II/histidine kinase"/>
    <property type="match status" value="1"/>
</dbReference>
<sequence>NISVGKESKLTIREGDYIKISVQDHGEGISEKQIQKIFDPYFTTKKTGSGLGLSSTYSIIKNHNGHIDVESEVGKGTTFTVYLPASRENLPDRQLKTSETIKGSGKILFMDDEKSIRETVFKMLTYMGYDVESAKDGVEAIKLYEKSRDNGKPFDVVIMDLTIRGGMGGSETIQKLIEIDPDVKAIVSSGYSTDEIMSNHDKFGFCGVISKPYDIQKLSELLSKIMNGKGTE</sequence>
<feature type="non-terminal residue" evidence="7">
    <location>
        <position position="1"/>
    </location>
</feature>
<dbReference type="Pfam" id="PF02518">
    <property type="entry name" value="HATPase_c"/>
    <property type="match status" value="1"/>
</dbReference>
<evidence type="ECO:0000256" key="2">
    <source>
        <dbReference type="ARBA" id="ARBA00012438"/>
    </source>
</evidence>
<evidence type="ECO:0000256" key="4">
    <source>
        <dbReference type="ARBA" id="ARBA00022777"/>
    </source>
</evidence>
<dbReference type="PANTHER" id="PTHR43047:SF72">
    <property type="entry name" value="OSMOSENSING HISTIDINE PROTEIN KINASE SLN1"/>
    <property type="match status" value="1"/>
</dbReference>
<dbReference type="Pfam" id="PF00072">
    <property type="entry name" value="Response_reg"/>
    <property type="match status" value="1"/>
</dbReference>
<evidence type="ECO:0000256" key="1">
    <source>
        <dbReference type="ARBA" id="ARBA00000085"/>
    </source>
</evidence>
<accession>X0UFG0</accession>
<evidence type="ECO:0000259" key="5">
    <source>
        <dbReference type="PROSITE" id="PS50109"/>
    </source>
</evidence>
<dbReference type="SUPFAM" id="SSF52172">
    <property type="entry name" value="CheY-like"/>
    <property type="match status" value="1"/>
</dbReference>
<dbReference type="EC" id="2.7.13.3" evidence="2"/>
<evidence type="ECO:0000256" key="3">
    <source>
        <dbReference type="ARBA" id="ARBA00022679"/>
    </source>
</evidence>
<dbReference type="InterPro" id="IPR001789">
    <property type="entry name" value="Sig_transdc_resp-reg_receiver"/>
</dbReference>
<dbReference type="InterPro" id="IPR004358">
    <property type="entry name" value="Sig_transdc_His_kin-like_C"/>
</dbReference>
<dbReference type="Gene3D" id="3.40.50.2300">
    <property type="match status" value="1"/>
</dbReference>
<dbReference type="InterPro" id="IPR011006">
    <property type="entry name" value="CheY-like_superfamily"/>
</dbReference>
<name>X0UFG0_9ZZZZ</name>
<evidence type="ECO:0000313" key="7">
    <source>
        <dbReference type="EMBL" id="GAG04449.1"/>
    </source>
</evidence>
<dbReference type="Gene3D" id="3.30.565.10">
    <property type="entry name" value="Histidine kinase-like ATPase, C-terminal domain"/>
    <property type="match status" value="1"/>
</dbReference>
<dbReference type="PROSITE" id="PS50110">
    <property type="entry name" value="RESPONSE_REGULATORY"/>
    <property type="match status" value="1"/>
</dbReference>
<keyword evidence="4" id="KW-0418">Kinase</keyword>
<comment type="catalytic activity">
    <reaction evidence="1">
        <text>ATP + protein L-histidine = ADP + protein N-phospho-L-histidine.</text>
        <dbReference type="EC" id="2.7.13.3"/>
    </reaction>
</comment>
<dbReference type="GO" id="GO:0005886">
    <property type="term" value="C:plasma membrane"/>
    <property type="evidence" value="ECO:0007669"/>
    <property type="project" value="TreeGrafter"/>
</dbReference>
<dbReference type="GO" id="GO:0000155">
    <property type="term" value="F:phosphorelay sensor kinase activity"/>
    <property type="evidence" value="ECO:0007669"/>
    <property type="project" value="TreeGrafter"/>
</dbReference>
<dbReference type="SMART" id="SM00387">
    <property type="entry name" value="HATPase_c"/>
    <property type="match status" value="1"/>
</dbReference>
<feature type="domain" description="Histidine kinase" evidence="5">
    <location>
        <begin position="1"/>
        <end position="87"/>
    </location>
</feature>
<dbReference type="PANTHER" id="PTHR43047">
    <property type="entry name" value="TWO-COMPONENT HISTIDINE PROTEIN KINASE"/>
    <property type="match status" value="1"/>
</dbReference>
<gene>
    <name evidence="7" type="ORF">S01H1_46000</name>
</gene>
<feature type="domain" description="Response regulatory" evidence="6">
    <location>
        <begin position="106"/>
        <end position="226"/>
    </location>
</feature>
<dbReference type="InterPro" id="IPR036890">
    <property type="entry name" value="HATPase_C_sf"/>
</dbReference>
<reference evidence="7" key="1">
    <citation type="journal article" date="2014" name="Front. Microbiol.">
        <title>High frequency of phylogenetically diverse reductive dehalogenase-homologous genes in deep subseafloor sedimentary metagenomes.</title>
        <authorList>
            <person name="Kawai M."/>
            <person name="Futagami T."/>
            <person name="Toyoda A."/>
            <person name="Takaki Y."/>
            <person name="Nishi S."/>
            <person name="Hori S."/>
            <person name="Arai W."/>
            <person name="Tsubouchi T."/>
            <person name="Morono Y."/>
            <person name="Uchiyama I."/>
            <person name="Ito T."/>
            <person name="Fujiyama A."/>
            <person name="Inagaki F."/>
            <person name="Takami H."/>
        </authorList>
    </citation>
    <scope>NUCLEOTIDE SEQUENCE</scope>
    <source>
        <strain evidence="7">Expedition CK06-06</strain>
    </source>
</reference>
<keyword evidence="3" id="KW-0808">Transferase</keyword>
<dbReference type="InterPro" id="IPR005467">
    <property type="entry name" value="His_kinase_dom"/>
</dbReference>
<comment type="caution">
    <text evidence="7">The sequence shown here is derived from an EMBL/GenBank/DDBJ whole genome shotgun (WGS) entry which is preliminary data.</text>
</comment>
<organism evidence="7">
    <name type="scientific">marine sediment metagenome</name>
    <dbReference type="NCBI Taxonomy" id="412755"/>
    <lineage>
        <taxon>unclassified sequences</taxon>
        <taxon>metagenomes</taxon>
        <taxon>ecological metagenomes</taxon>
    </lineage>
</organism>
<dbReference type="PROSITE" id="PS50109">
    <property type="entry name" value="HIS_KIN"/>
    <property type="match status" value="1"/>
</dbReference>
<dbReference type="EMBL" id="BARS01029433">
    <property type="protein sequence ID" value="GAG04449.1"/>
    <property type="molecule type" value="Genomic_DNA"/>
</dbReference>
<evidence type="ECO:0000259" key="6">
    <source>
        <dbReference type="PROSITE" id="PS50110"/>
    </source>
</evidence>
<protein>
    <recommendedName>
        <fullName evidence="2">histidine kinase</fullName>
        <ecNumber evidence="2">2.7.13.3</ecNumber>
    </recommendedName>
</protein>
<dbReference type="AlphaFoldDB" id="X0UFG0"/>
<dbReference type="PRINTS" id="PR00344">
    <property type="entry name" value="BCTRLSENSOR"/>
</dbReference>
<dbReference type="InterPro" id="IPR003594">
    <property type="entry name" value="HATPase_dom"/>
</dbReference>
<proteinExistence type="predicted"/>